<evidence type="ECO:0000259" key="5">
    <source>
        <dbReference type="Pfam" id="PF00117"/>
    </source>
</evidence>
<dbReference type="PRINTS" id="PR00096">
    <property type="entry name" value="GATASE"/>
</dbReference>
<dbReference type="PROSITE" id="PS51273">
    <property type="entry name" value="GATASE_TYPE_1"/>
    <property type="match status" value="1"/>
</dbReference>
<comment type="caution">
    <text evidence="6">The sequence shown here is derived from an EMBL/GenBank/DDBJ whole genome shotgun (WGS) entry which is preliminary data.</text>
</comment>
<evidence type="ECO:0000256" key="2">
    <source>
        <dbReference type="ARBA" id="ARBA00022962"/>
    </source>
</evidence>
<evidence type="ECO:0000256" key="4">
    <source>
        <dbReference type="ARBA" id="ARBA00047683"/>
    </source>
</evidence>
<evidence type="ECO:0000313" key="6">
    <source>
        <dbReference type="EMBL" id="MDC8831737.1"/>
    </source>
</evidence>
<feature type="domain" description="Glutamine amidotransferase" evidence="5">
    <location>
        <begin position="9"/>
        <end position="191"/>
    </location>
</feature>
<comment type="catalytic activity">
    <reaction evidence="4">
        <text>chorismate + L-glutamine = anthranilate + pyruvate + L-glutamate + H(+)</text>
        <dbReference type="Rhea" id="RHEA:21732"/>
        <dbReference type="ChEBI" id="CHEBI:15361"/>
        <dbReference type="ChEBI" id="CHEBI:15378"/>
        <dbReference type="ChEBI" id="CHEBI:16567"/>
        <dbReference type="ChEBI" id="CHEBI:29748"/>
        <dbReference type="ChEBI" id="CHEBI:29985"/>
        <dbReference type="ChEBI" id="CHEBI:58359"/>
        <dbReference type="EC" id="4.1.3.27"/>
    </reaction>
</comment>
<dbReference type="PANTHER" id="PTHR43418">
    <property type="entry name" value="MULTIFUNCTIONAL TRYPTOPHAN BIOSYNTHESIS PROTEIN-RELATED"/>
    <property type="match status" value="1"/>
</dbReference>
<keyword evidence="3" id="KW-0456">Lyase</keyword>
<dbReference type="CDD" id="cd01743">
    <property type="entry name" value="GATase1_Anthranilate_Synthase"/>
    <property type="match status" value="1"/>
</dbReference>
<dbReference type="Proteomes" id="UP001218788">
    <property type="component" value="Unassembled WGS sequence"/>
</dbReference>
<dbReference type="PANTHER" id="PTHR43418:SF2">
    <property type="entry name" value="BIFUNCTIONAL PROTEIN TRPGD"/>
    <property type="match status" value="1"/>
</dbReference>
<dbReference type="SUPFAM" id="SSF52317">
    <property type="entry name" value="Class I glutamine amidotransferase-like"/>
    <property type="match status" value="1"/>
</dbReference>
<dbReference type="Pfam" id="PF00117">
    <property type="entry name" value="GATase"/>
    <property type="match status" value="1"/>
</dbReference>
<reference evidence="6 7" key="1">
    <citation type="submission" date="2022-10" db="EMBL/GenBank/DDBJ databases">
        <title>Alteromonas sp. chi3 Genome sequencing.</title>
        <authorList>
            <person name="Park S."/>
        </authorList>
    </citation>
    <scope>NUCLEOTIDE SEQUENCE [LARGE SCALE GENOMIC DNA]</scope>
    <source>
        <strain evidence="7">chi3</strain>
    </source>
</reference>
<evidence type="ECO:0000313" key="7">
    <source>
        <dbReference type="Proteomes" id="UP001218788"/>
    </source>
</evidence>
<evidence type="ECO:0000256" key="1">
    <source>
        <dbReference type="ARBA" id="ARBA00012266"/>
    </source>
</evidence>
<protein>
    <recommendedName>
        <fullName evidence="1">anthranilate synthase</fullName>
        <ecNumber evidence="1">4.1.3.27</ecNumber>
    </recommendedName>
</protein>
<organism evidence="6 7">
    <name type="scientific">Alteromonas gilva</name>
    <dbReference type="NCBI Taxonomy" id="2987522"/>
    <lineage>
        <taxon>Bacteria</taxon>
        <taxon>Pseudomonadati</taxon>
        <taxon>Pseudomonadota</taxon>
        <taxon>Gammaproteobacteria</taxon>
        <taxon>Alteromonadales</taxon>
        <taxon>Alteromonadaceae</taxon>
        <taxon>Alteromonas/Salinimonas group</taxon>
        <taxon>Alteromonas</taxon>
    </lineage>
</organism>
<proteinExistence type="predicted"/>
<dbReference type="NCBIfam" id="TIGR00566">
    <property type="entry name" value="trpG_papA"/>
    <property type="match status" value="1"/>
</dbReference>
<dbReference type="Gene3D" id="3.40.50.880">
    <property type="match status" value="1"/>
</dbReference>
<dbReference type="EMBL" id="JAQQXP010000001">
    <property type="protein sequence ID" value="MDC8831737.1"/>
    <property type="molecule type" value="Genomic_DNA"/>
</dbReference>
<dbReference type="InterPro" id="IPR050472">
    <property type="entry name" value="Anth_synth/Amidotransfase"/>
</dbReference>
<sequence>MSQPITVFLLDNVDSFTYNLVDELRTMNLNIVVYRNNVKAAMLFEKMQQQAKSGPVLLLLSPGPGAPHEAGCMPELLKMVQGHFPVLGICLGHQAIVAHYGGTVGRAEDVMHGKSSAITHSGDAMFTDLPQPLHVARYHSLMALELPEGLQPLARVGSTVMAVYQRDDRMLGFQFHPESILTADGSRLLLQSIRYLTEEECIHG</sequence>
<dbReference type="InterPro" id="IPR017926">
    <property type="entry name" value="GATASE"/>
</dbReference>
<gene>
    <name evidence="6" type="ORF">OIK42_13305</name>
</gene>
<dbReference type="RefSeq" id="WP_273641212.1">
    <property type="nucleotide sequence ID" value="NZ_JAQQXP010000001.1"/>
</dbReference>
<dbReference type="InterPro" id="IPR029062">
    <property type="entry name" value="Class_I_gatase-like"/>
</dbReference>
<evidence type="ECO:0000256" key="3">
    <source>
        <dbReference type="ARBA" id="ARBA00023239"/>
    </source>
</evidence>
<dbReference type="InterPro" id="IPR006221">
    <property type="entry name" value="TrpG/PapA_dom"/>
</dbReference>
<keyword evidence="7" id="KW-1185">Reference proteome</keyword>
<dbReference type="EC" id="4.1.3.27" evidence="1"/>
<dbReference type="PRINTS" id="PR00099">
    <property type="entry name" value="CPSGATASE"/>
</dbReference>
<name>A0ABT5L4F5_9ALTE</name>
<dbReference type="PRINTS" id="PR00097">
    <property type="entry name" value="ANTSNTHASEII"/>
</dbReference>
<accession>A0ABT5L4F5</accession>
<keyword evidence="2" id="KW-0315">Glutamine amidotransferase</keyword>